<evidence type="ECO:0000313" key="6">
    <source>
        <dbReference type="Proteomes" id="UP001232163"/>
    </source>
</evidence>
<sequence length="551" mass="57570">MIHSSRTLFLGLMLGLSAASGQTMIDTTAAVGIQGTLNQIGTPNLTGAVQSAQGAATTVQAQNNATAAMIAQTTPAAPGAKVTVAVTPLTAAQQALLEQARTAYRAGNLPLARTRFETLIAQNFTNPEPHFGLALVLYAQNDLKGAAFELGQFMTMAPDRFEGPYNMGVLATRQGDHDGALKWYAEAARLLGDGANPQARRQVLDALAAEQAFKKDYAALTTTLESLAALAPNDNAVQFRLAQALTLSGRGATALPGLYALMNRVPNDPSVPQLIADIYVMQGLPDRAVRELDSALPRMSSGAARSGLLLHKAGLLAASGNAAGAVTAARDATRADSRNAAAFARLAEYLLARGDRKGAQDAALSAVRLNPQDARARATLGSIRLGLGLYDAARNDAALVLTLKPDTVTHAQALYIQGVAAYQTKAYAQARAALQASLARQASADTALWLGLTAYAQKDYAAAIDALTQSVKFSPTANARQNLASALLAGARYAEAEAILKGLVQEQAKNAEAWYLLGLSQRAQGREADARVSLRTAAGLGNTRARDALKS</sequence>
<dbReference type="RefSeq" id="WP_307464068.1">
    <property type="nucleotide sequence ID" value="NZ_JAURUR010000001.1"/>
</dbReference>
<dbReference type="SMART" id="SM00028">
    <property type="entry name" value="TPR"/>
    <property type="match status" value="7"/>
</dbReference>
<dbReference type="PANTHER" id="PTHR45586:SF1">
    <property type="entry name" value="LIPOPOLYSACCHARIDE ASSEMBLY PROTEIN B"/>
    <property type="match status" value="1"/>
</dbReference>
<dbReference type="InterPro" id="IPR051012">
    <property type="entry name" value="CellSynth/LPSAsmb/PSIAsmb"/>
</dbReference>
<name>A0ABT9M9P9_9DEIO</name>
<dbReference type="PROSITE" id="PS50005">
    <property type="entry name" value="TPR"/>
    <property type="match status" value="1"/>
</dbReference>
<evidence type="ECO:0000256" key="4">
    <source>
        <dbReference type="SAM" id="SignalP"/>
    </source>
</evidence>
<evidence type="ECO:0000256" key="2">
    <source>
        <dbReference type="ARBA" id="ARBA00022803"/>
    </source>
</evidence>
<dbReference type="EMBL" id="JAURUR010000001">
    <property type="protein sequence ID" value="MDP9763241.1"/>
    <property type="molecule type" value="Genomic_DNA"/>
</dbReference>
<dbReference type="SUPFAM" id="SSF48452">
    <property type="entry name" value="TPR-like"/>
    <property type="match status" value="2"/>
</dbReference>
<feature type="signal peptide" evidence="4">
    <location>
        <begin position="1"/>
        <end position="25"/>
    </location>
</feature>
<comment type="caution">
    <text evidence="5">The sequence shown here is derived from an EMBL/GenBank/DDBJ whole genome shotgun (WGS) entry which is preliminary data.</text>
</comment>
<dbReference type="InterPro" id="IPR011990">
    <property type="entry name" value="TPR-like_helical_dom_sf"/>
</dbReference>
<accession>A0ABT9M9P9</accession>
<proteinExistence type="predicted"/>
<evidence type="ECO:0000256" key="3">
    <source>
        <dbReference type="PROSITE-ProRule" id="PRU00339"/>
    </source>
</evidence>
<keyword evidence="6" id="KW-1185">Reference proteome</keyword>
<dbReference type="Pfam" id="PF13432">
    <property type="entry name" value="TPR_16"/>
    <property type="match status" value="2"/>
</dbReference>
<keyword evidence="4" id="KW-0732">Signal</keyword>
<feature type="repeat" description="TPR" evidence="3">
    <location>
        <begin position="444"/>
        <end position="477"/>
    </location>
</feature>
<protein>
    <submittedName>
        <fullName evidence="5">Tetratricopeptide (TPR) repeat protein</fullName>
    </submittedName>
</protein>
<reference evidence="5 6" key="1">
    <citation type="submission" date="2023-07" db="EMBL/GenBank/DDBJ databases">
        <title>Genomic Encyclopedia of Type Strains, Phase IV (KMG-IV): sequencing the most valuable type-strain genomes for metagenomic binning, comparative biology and taxonomic classification.</title>
        <authorList>
            <person name="Goeker M."/>
        </authorList>
    </citation>
    <scope>NUCLEOTIDE SEQUENCE [LARGE SCALE GENOMIC DNA]</scope>
    <source>
        <strain evidence="5 6">NIO-1023</strain>
    </source>
</reference>
<keyword evidence="1" id="KW-0677">Repeat</keyword>
<evidence type="ECO:0000313" key="5">
    <source>
        <dbReference type="EMBL" id="MDP9763241.1"/>
    </source>
</evidence>
<feature type="chain" id="PRO_5047335664" evidence="4">
    <location>
        <begin position="26"/>
        <end position="551"/>
    </location>
</feature>
<evidence type="ECO:0000256" key="1">
    <source>
        <dbReference type="ARBA" id="ARBA00022737"/>
    </source>
</evidence>
<dbReference type="PANTHER" id="PTHR45586">
    <property type="entry name" value="TPR REPEAT-CONTAINING PROTEIN PA4667"/>
    <property type="match status" value="1"/>
</dbReference>
<keyword evidence="2 3" id="KW-0802">TPR repeat</keyword>
<dbReference type="Pfam" id="PF14559">
    <property type="entry name" value="TPR_19"/>
    <property type="match status" value="1"/>
</dbReference>
<dbReference type="InterPro" id="IPR019734">
    <property type="entry name" value="TPR_rpt"/>
</dbReference>
<dbReference type="Proteomes" id="UP001232163">
    <property type="component" value="Unassembled WGS sequence"/>
</dbReference>
<dbReference type="Gene3D" id="1.25.40.10">
    <property type="entry name" value="Tetratricopeptide repeat domain"/>
    <property type="match status" value="3"/>
</dbReference>
<gene>
    <name evidence="5" type="ORF">QO006_000654</name>
</gene>
<organism evidence="5 6">
    <name type="scientific">Deinococcus enclensis</name>
    <dbReference type="NCBI Taxonomy" id="1049582"/>
    <lineage>
        <taxon>Bacteria</taxon>
        <taxon>Thermotogati</taxon>
        <taxon>Deinococcota</taxon>
        <taxon>Deinococci</taxon>
        <taxon>Deinococcales</taxon>
        <taxon>Deinococcaceae</taxon>
        <taxon>Deinococcus</taxon>
    </lineage>
</organism>